<comment type="subcellular location">
    <subcellularLocation>
        <location evidence="1">Membrane</location>
        <topology evidence="1">Lipid-anchor</topology>
    </subcellularLocation>
</comment>
<dbReference type="SUPFAM" id="SSF53850">
    <property type="entry name" value="Periplasmic binding protein-like II"/>
    <property type="match status" value="1"/>
</dbReference>
<organism evidence="8 9">
    <name type="scientific">Globicatella sulfidifaciens DSM 15739</name>
    <dbReference type="NCBI Taxonomy" id="1121925"/>
    <lineage>
        <taxon>Bacteria</taxon>
        <taxon>Bacillati</taxon>
        <taxon>Bacillota</taxon>
        <taxon>Bacilli</taxon>
        <taxon>Lactobacillales</taxon>
        <taxon>Aerococcaceae</taxon>
        <taxon>Globicatella</taxon>
    </lineage>
</organism>
<evidence type="ECO:0000256" key="1">
    <source>
        <dbReference type="ARBA" id="ARBA00004635"/>
    </source>
</evidence>
<dbReference type="PIRSF" id="PIRSF002854">
    <property type="entry name" value="MetQ"/>
    <property type="match status" value="1"/>
</dbReference>
<evidence type="ECO:0000256" key="7">
    <source>
        <dbReference type="SAM" id="SignalP"/>
    </source>
</evidence>
<sequence length="275" mass="30011">MKKLVKKVSVLALLAGLVAPATAFAEDKPFDGETVKVGVASDDEIEVWEFVAELAEKEGITLEVELFNDYVQPNVAVASGDLDLNAFQHVAYLEEWNKENDEDLQPIGYTYVSPLGAYSENVTSLDELAEGAVVAIPNDPTNGGRALLLLEQAGVIEVDDAAGVLPTLKDITKNDKKLEFKELDAAQVAVSLPDVDAAIINTNYALDHDLSIEEDAIFVDTEDLAKVNEVYKNVVVTRKDDVENELYKHIVELYQSEEVAEKITEVTDGANVAAW</sequence>
<dbReference type="PANTHER" id="PTHR30429">
    <property type="entry name" value="D-METHIONINE-BINDING LIPOPROTEIN METQ"/>
    <property type="match status" value="1"/>
</dbReference>
<evidence type="ECO:0000256" key="3">
    <source>
        <dbReference type="ARBA" id="ARBA00023136"/>
    </source>
</evidence>
<evidence type="ECO:0000256" key="6">
    <source>
        <dbReference type="PIRNR" id="PIRNR002854"/>
    </source>
</evidence>
<keyword evidence="5 6" id="KW-0449">Lipoprotein</keyword>
<dbReference type="Proteomes" id="UP000189941">
    <property type="component" value="Unassembled WGS sequence"/>
</dbReference>
<feature type="chain" id="PRO_5012052244" description="Lipoprotein" evidence="7">
    <location>
        <begin position="26"/>
        <end position="275"/>
    </location>
</feature>
<keyword evidence="2 7" id="KW-0732">Signal</keyword>
<dbReference type="PANTHER" id="PTHR30429:SF1">
    <property type="entry name" value="D-METHIONINE-BINDING LIPOPROTEIN METQ-RELATED"/>
    <property type="match status" value="1"/>
</dbReference>
<dbReference type="InterPro" id="IPR004872">
    <property type="entry name" value="Lipoprotein_NlpA"/>
</dbReference>
<dbReference type="OrthoDB" id="9812878at2"/>
<dbReference type="RefSeq" id="WP_078755259.1">
    <property type="nucleotide sequence ID" value="NZ_FUWO01000002.1"/>
</dbReference>
<dbReference type="Pfam" id="PF03180">
    <property type="entry name" value="Lipoprotein_9"/>
    <property type="match status" value="1"/>
</dbReference>
<keyword evidence="9" id="KW-1185">Reference proteome</keyword>
<gene>
    <name evidence="8" type="ORF">SAMN02746011_00413</name>
</gene>
<evidence type="ECO:0000313" key="8">
    <source>
        <dbReference type="EMBL" id="SJZ33986.1"/>
    </source>
</evidence>
<dbReference type="GO" id="GO:0016020">
    <property type="term" value="C:membrane"/>
    <property type="evidence" value="ECO:0007669"/>
    <property type="project" value="UniProtKB-SubCell"/>
</dbReference>
<keyword evidence="3" id="KW-0472">Membrane</keyword>
<name>A0A1T4JUZ0_9LACT</name>
<dbReference type="EMBL" id="FUWO01000002">
    <property type="protein sequence ID" value="SJZ33986.1"/>
    <property type="molecule type" value="Genomic_DNA"/>
</dbReference>
<dbReference type="AlphaFoldDB" id="A0A1T4JUZ0"/>
<proteinExistence type="inferred from homology"/>
<comment type="similarity">
    <text evidence="6">Belongs to the nlpA lipoprotein family.</text>
</comment>
<keyword evidence="4" id="KW-0564">Palmitate</keyword>
<accession>A0A1T4JUZ0</accession>
<evidence type="ECO:0000256" key="4">
    <source>
        <dbReference type="ARBA" id="ARBA00023139"/>
    </source>
</evidence>
<feature type="signal peptide" evidence="7">
    <location>
        <begin position="1"/>
        <end position="25"/>
    </location>
</feature>
<dbReference type="STRING" id="1121925.SAMN02746011_00413"/>
<reference evidence="9" key="1">
    <citation type="submission" date="2017-02" db="EMBL/GenBank/DDBJ databases">
        <authorList>
            <person name="Varghese N."/>
            <person name="Submissions S."/>
        </authorList>
    </citation>
    <scope>NUCLEOTIDE SEQUENCE [LARGE SCALE GENOMIC DNA]</scope>
    <source>
        <strain evidence="9">DSM 15739</strain>
    </source>
</reference>
<dbReference type="Gene3D" id="3.40.190.10">
    <property type="entry name" value="Periplasmic binding protein-like II"/>
    <property type="match status" value="2"/>
</dbReference>
<protein>
    <recommendedName>
        <fullName evidence="6">Lipoprotein</fullName>
    </recommendedName>
</protein>
<evidence type="ECO:0000313" key="9">
    <source>
        <dbReference type="Proteomes" id="UP000189941"/>
    </source>
</evidence>
<evidence type="ECO:0000256" key="2">
    <source>
        <dbReference type="ARBA" id="ARBA00022729"/>
    </source>
</evidence>
<evidence type="ECO:0000256" key="5">
    <source>
        <dbReference type="ARBA" id="ARBA00023288"/>
    </source>
</evidence>